<gene>
    <name evidence="1" type="ORF">R70211_01742</name>
</gene>
<reference evidence="1" key="1">
    <citation type="submission" date="2021-02" db="EMBL/GenBank/DDBJ databases">
        <authorList>
            <person name="Vanwijnsberghe S."/>
        </authorList>
    </citation>
    <scope>NUCLEOTIDE SEQUENCE</scope>
    <source>
        <strain evidence="1">R-70211</strain>
    </source>
</reference>
<comment type="caution">
    <text evidence="1">The sequence shown here is derived from an EMBL/GenBank/DDBJ whole genome shotgun (WGS) entry which is preliminary data.</text>
</comment>
<keyword evidence="2" id="KW-1185">Reference proteome</keyword>
<organism evidence="1 2">
    <name type="scientific">Paraburkholderia domus</name>
    <dbReference type="NCBI Taxonomy" id="2793075"/>
    <lineage>
        <taxon>Bacteria</taxon>
        <taxon>Pseudomonadati</taxon>
        <taxon>Pseudomonadota</taxon>
        <taxon>Betaproteobacteria</taxon>
        <taxon>Burkholderiales</taxon>
        <taxon>Burkholderiaceae</taxon>
        <taxon>Paraburkholderia</taxon>
    </lineage>
</organism>
<dbReference type="Proteomes" id="UP000675121">
    <property type="component" value="Unassembled WGS sequence"/>
</dbReference>
<sequence length="60" mass="6897">MSVFPGCQCVRRRAVTRIRRPKVQNPHSMSFTHSHRLRQYGAYVGERILEQTKNGNLGNG</sequence>
<name>A0A9N8MLT6_9BURK</name>
<evidence type="ECO:0000313" key="1">
    <source>
        <dbReference type="EMBL" id="CAE6876325.1"/>
    </source>
</evidence>
<evidence type="ECO:0000313" key="2">
    <source>
        <dbReference type="Proteomes" id="UP000675121"/>
    </source>
</evidence>
<accession>A0A9N8MLT6</accession>
<dbReference type="AlphaFoldDB" id="A0A9N8MLT6"/>
<proteinExistence type="predicted"/>
<dbReference type="EMBL" id="CAJNAS010000004">
    <property type="protein sequence ID" value="CAE6876325.1"/>
    <property type="molecule type" value="Genomic_DNA"/>
</dbReference>
<protein>
    <submittedName>
        <fullName evidence="1">Uncharacterized protein</fullName>
    </submittedName>
</protein>